<feature type="domain" description="Protein kinase" evidence="10">
    <location>
        <begin position="217"/>
        <end position="408"/>
    </location>
</feature>
<dbReference type="RefSeq" id="XP_002294572.1">
    <property type="nucleotide sequence ID" value="XM_002294536.1"/>
</dbReference>
<dbReference type="EC" id="2.7.11.1" evidence="1"/>
<dbReference type="eggNOG" id="KOG0583">
    <property type="taxonomic scope" value="Eukaryota"/>
</dbReference>
<dbReference type="HOGENOM" id="CLU_675285_0_0_1"/>
<evidence type="ECO:0000256" key="8">
    <source>
        <dbReference type="ARBA" id="ARBA00048679"/>
    </source>
</evidence>
<evidence type="ECO:0000256" key="1">
    <source>
        <dbReference type="ARBA" id="ARBA00012513"/>
    </source>
</evidence>
<dbReference type="STRING" id="35128.B8CEN3"/>
<evidence type="ECO:0000256" key="7">
    <source>
        <dbReference type="ARBA" id="ARBA00047899"/>
    </source>
</evidence>
<accession>B8CEN3</accession>
<reference evidence="11 12" key="2">
    <citation type="journal article" date="2008" name="Nature">
        <title>The Phaeodactylum genome reveals the evolutionary history of diatom genomes.</title>
        <authorList>
            <person name="Bowler C."/>
            <person name="Allen A.E."/>
            <person name="Badger J.H."/>
            <person name="Grimwood J."/>
            <person name="Jabbari K."/>
            <person name="Kuo A."/>
            <person name="Maheswari U."/>
            <person name="Martens C."/>
            <person name="Maumus F."/>
            <person name="Otillar R.P."/>
            <person name="Rayko E."/>
            <person name="Salamov A."/>
            <person name="Vandepoele K."/>
            <person name="Beszteri B."/>
            <person name="Gruber A."/>
            <person name="Heijde M."/>
            <person name="Katinka M."/>
            <person name="Mock T."/>
            <person name="Valentin K."/>
            <person name="Verret F."/>
            <person name="Berges J.A."/>
            <person name="Brownlee C."/>
            <person name="Cadoret J.P."/>
            <person name="Chiovitti A."/>
            <person name="Choi C.J."/>
            <person name="Coesel S."/>
            <person name="De Martino A."/>
            <person name="Detter J.C."/>
            <person name="Durkin C."/>
            <person name="Falciatore A."/>
            <person name="Fournet J."/>
            <person name="Haruta M."/>
            <person name="Huysman M.J."/>
            <person name="Jenkins B.D."/>
            <person name="Jiroutova K."/>
            <person name="Jorgensen R.E."/>
            <person name="Joubert Y."/>
            <person name="Kaplan A."/>
            <person name="Kroger N."/>
            <person name="Kroth P.G."/>
            <person name="La Roche J."/>
            <person name="Lindquist E."/>
            <person name="Lommer M."/>
            <person name="Martin-Jezequel V."/>
            <person name="Lopez P.J."/>
            <person name="Lucas S."/>
            <person name="Mangogna M."/>
            <person name="McGinnis K."/>
            <person name="Medlin L.K."/>
            <person name="Montsant A."/>
            <person name="Oudot-Le Secq M.P."/>
            <person name="Napoli C."/>
            <person name="Obornik M."/>
            <person name="Parker M.S."/>
            <person name="Petit J.L."/>
            <person name="Porcel B.M."/>
            <person name="Poulsen N."/>
            <person name="Robison M."/>
            <person name="Rychlewski L."/>
            <person name="Rynearson T.A."/>
            <person name="Schmutz J."/>
            <person name="Shapiro H."/>
            <person name="Siaut M."/>
            <person name="Stanley M."/>
            <person name="Sussman M.R."/>
            <person name="Taylor A.R."/>
            <person name="Vardi A."/>
            <person name="von Dassow P."/>
            <person name="Vyverman W."/>
            <person name="Willis A."/>
            <person name="Wyrwicz L.S."/>
            <person name="Rokhsar D.S."/>
            <person name="Weissenbach J."/>
            <person name="Armbrust E.V."/>
            <person name="Green B.R."/>
            <person name="Van de Peer Y."/>
            <person name="Grigoriev I.V."/>
        </authorList>
    </citation>
    <scope>NUCLEOTIDE SEQUENCE [LARGE SCALE GENOMIC DNA]</scope>
    <source>
        <strain evidence="11 12">CCMP1335</strain>
    </source>
</reference>
<evidence type="ECO:0000313" key="11">
    <source>
        <dbReference type="EMBL" id="EED87932.1"/>
    </source>
</evidence>
<comment type="catalytic activity">
    <reaction evidence="7">
        <text>L-threonyl-[protein] + ATP = O-phospho-L-threonyl-[protein] + ADP + H(+)</text>
        <dbReference type="Rhea" id="RHEA:46608"/>
        <dbReference type="Rhea" id="RHEA-COMP:11060"/>
        <dbReference type="Rhea" id="RHEA-COMP:11605"/>
        <dbReference type="ChEBI" id="CHEBI:15378"/>
        <dbReference type="ChEBI" id="CHEBI:30013"/>
        <dbReference type="ChEBI" id="CHEBI:30616"/>
        <dbReference type="ChEBI" id="CHEBI:61977"/>
        <dbReference type="ChEBI" id="CHEBI:456216"/>
        <dbReference type="EC" id="2.7.11.1"/>
    </reaction>
</comment>
<feature type="compositionally biased region" description="Polar residues" evidence="9">
    <location>
        <begin position="84"/>
        <end position="93"/>
    </location>
</feature>
<dbReference type="InterPro" id="IPR000719">
    <property type="entry name" value="Prot_kinase_dom"/>
</dbReference>
<dbReference type="PROSITE" id="PS00109">
    <property type="entry name" value="PROTEIN_KINASE_TYR"/>
    <property type="match status" value="1"/>
</dbReference>
<organism evidence="11 12">
    <name type="scientific">Thalassiosira pseudonana</name>
    <name type="common">Marine diatom</name>
    <name type="synonym">Cyclotella nana</name>
    <dbReference type="NCBI Taxonomy" id="35128"/>
    <lineage>
        <taxon>Eukaryota</taxon>
        <taxon>Sar</taxon>
        <taxon>Stramenopiles</taxon>
        <taxon>Ochrophyta</taxon>
        <taxon>Bacillariophyta</taxon>
        <taxon>Coscinodiscophyceae</taxon>
        <taxon>Thalassiosirophycidae</taxon>
        <taxon>Thalassiosirales</taxon>
        <taxon>Thalassiosiraceae</taxon>
        <taxon>Thalassiosira</taxon>
    </lineage>
</organism>
<feature type="region of interest" description="Disordered" evidence="9">
    <location>
        <begin position="84"/>
        <end position="150"/>
    </location>
</feature>
<dbReference type="Proteomes" id="UP000001449">
    <property type="component" value="Chromosome 20"/>
</dbReference>
<dbReference type="GO" id="GO:0005524">
    <property type="term" value="F:ATP binding"/>
    <property type="evidence" value="ECO:0007669"/>
    <property type="project" value="UniProtKB-KW"/>
</dbReference>
<dbReference type="GO" id="GO:0004674">
    <property type="term" value="F:protein serine/threonine kinase activity"/>
    <property type="evidence" value="ECO:0007669"/>
    <property type="project" value="UniProtKB-KW"/>
</dbReference>
<feature type="compositionally biased region" description="Basic and acidic residues" evidence="9">
    <location>
        <begin position="133"/>
        <end position="150"/>
    </location>
</feature>
<evidence type="ECO:0000256" key="9">
    <source>
        <dbReference type="SAM" id="MobiDB-lite"/>
    </source>
</evidence>
<evidence type="ECO:0000256" key="2">
    <source>
        <dbReference type="ARBA" id="ARBA00022527"/>
    </source>
</evidence>
<protein>
    <recommendedName>
        <fullName evidence="1">non-specific serine/threonine protein kinase</fullName>
        <ecNumber evidence="1">2.7.11.1</ecNumber>
    </recommendedName>
</protein>
<evidence type="ECO:0000313" key="12">
    <source>
        <dbReference type="Proteomes" id="UP000001449"/>
    </source>
</evidence>
<comment type="catalytic activity">
    <reaction evidence="8">
        <text>L-seryl-[protein] + ATP = O-phospho-L-seryl-[protein] + ADP + H(+)</text>
        <dbReference type="Rhea" id="RHEA:17989"/>
        <dbReference type="Rhea" id="RHEA-COMP:9863"/>
        <dbReference type="Rhea" id="RHEA-COMP:11604"/>
        <dbReference type="ChEBI" id="CHEBI:15378"/>
        <dbReference type="ChEBI" id="CHEBI:29999"/>
        <dbReference type="ChEBI" id="CHEBI:30616"/>
        <dbReference type="ChEBI" id="CHEBI:83421"/>
        <dbReference type="ChEBI" id="CHEBI:456216"/>
        <dbReference type="EC" id="2.7.11.1"/>
    </reaction>
</comment>
<feature type="compositionally biased region" description="Low complexity" evidence="9">
    <location>
        <begin position="104"/>
        <end position="117"/>
    </location>
</feature>
<dbReference type="SUPFAM" id="SSF56112">
    <property type="entry name" value="Protein kinase-like (PK-like)"/>
    <property type="match status" value="1"/>
</dbReference>
<evidence type="ECO:0000256" key="6">
    <source>
        <dbReference type="ARBA" id="ARBA00022840"/>
    </source>
</evidence>
<gene>
    <name evidence="11" type="ORF">THAPSDRAFT_11480</name>
</gene>
<sequence>MNFCYPLKYEGSSFFNSIGAATSPRRQLSLCESHDELDPLVGAGSAPTQPVSGLASEVVRIQNFDQLQEVLILTSVTCSVESQLDRTNGTSNGYMEEVEEGDSSSDSSSDFSESSSSSEDDDCVSESDDEMQEDNHTTKKNGKDEAQCKSPDQRYRMTAYWLRKEPVREVRTIFCTAFIFCCLYSLLNGWSLAHCLLNDTRHQNTNNTMICITNNPRQHLQNRHGGFTSYIHYAKVLHKVDLYWIATNEEVAIKLVSWKDIRGSRNRLSEDFVKEIAALQHLSDWQTSEGKTMRDSHVLTANVVMTDESNLYSVMQYCRGGDLLQRVAECERFTEDEARFWFRQVLKGLETLQRARICHRDLSPENFIVLDDETLVIDFGMCLRIPYSNDTKERHLITPQTVCGKRVS</sequence>
<dbReference type="KEGG" id="tps:THAPSDRAFT_11480"/>
<keyword evidence="4" id="KW-0547">Nucleotide-binding</keyword>
<dbReference type="SMART" id="SM00220">
    <property type="entry name" value="S_TKc"/>
    <property type="match status" value="1"/>
</dbReference>
<dbReference type="PANTHER" id="PTHR43895">
    <property type="entry name" value="CALCIUM/CALMODULIN-DEPENDENT PROTEIN KINASE KINASE-RELATED"/>
    <property type="match status" value="1"/>
</dbReference>
<evidence type="ECO:0000256" key="4">
    <source>
        <dbReference type="ARBA" id="ARBA00022741"/>
    </source>
</evidence>
<dbReference type="Gene3D" id="1.10.510.10">
    <property type="entry name" value="Transferase(Phosphotransferase) domain 1"/>
    <property type="match status" value="1"/>
</dbReference>
<dbReference type="GeneID" id="7443339"/>
<evidence type="ECO:0000256" key="3">
    <source>
        <dbReference type="ARBA" id="ARBA00022679"/>
    </source>
</evidence>
<feature type="compositionally biased region" description="Acidic residues" evidence="9">
    <location>
        <begin position="118"/>
        <end position="132"/>
    </location>
</feature>
<dbReference type="InterPro" id="IPR011009">
    <property type="entry name" value="Kinase-like_dom_sf"/>
</dbReference>
<reference evidence="11 12" key="1">
    <citation type="journal article" date="2004" name="Science">
        <title>The genome of the diatom Thalassiosira pseudonana: ecology, evolution, and metabolism.</title>
        <authorList>
            <person name="Armbrust E.V."/>
            <person name="Berges J.A."/>
            <person name="Bowler C."/>
            <person name="Green B.R."/>
            <person name="Martinez D."/>
            <person name="Putnam N.H."/>
            <person name="Zhou S."/>
            <person name="Allen A.E."/>
            <person name="Apt K.E."/>
            <person name="Bechner M."/>
            <person name="Brzezinski M.A."/>
            <person name="Chaal B.K."/>
            <person name="Chiovitti A."/>
            <person name="Davis A.K."/>
            <person name="Demarest M.S."/>
            <person name="Detter J.C."/>
            <person name="Glavina T."/>
            <person name="Goodstein D."/>
            <person name="Hadi M.Z."/>
            <person name="Hellsten U."/>
            <person name="Hildebrand M."/>
            <person name="Jenkins B.D."/>
            <person name="Jurka J."/>
            <person name="Kapitonov V.V."/>
            <person name="Kroger N."/>
            <person name="Lau W.W."/>
            <person name="Lane T.W."/>
            <person name="Larimer F.W."/>
            <person name="Lippmeier J.C."/>
            <person name="Lucas S."/>
            <person name="Medina M."/>
            <person name="Montsant A."/>
            <person name="Obornik M."/>
            <person name="Parker M.S."/>
            <person name="Palenik B."/>
            <person name="Pazour G.J."/>
            <person name="Richardson P.M."/>
            <person name="Rynearson T.A."/>
            <person name="Saito M.A."/>
            <person name="Schwartz D.C."/>
            <person name="Thamatrakoln K."/>
            <person name="Valentin K."/>
            <person name="Vardi A."/>
            <person name="Wilkerson F.P."/>
            <person name="Rokhsar D.S."/>
        </authorList>
    </citation>
    <scope>NUCLEOTIDE SEQUENCE [LARGE SCALE GENOMIC DNA]</scope>
    <source>
        <strain evidence="11 12">CCMP1335</strain>
    </source>
</reference>
<evidence type="ECO:0000259" key="10">
    <source>
        <dbReference type="PROSITE" id="PS50011"/>
    </source>
</evidence>
<dbReference type="Pfam" id="PF00069">
    <property type="entry name" value="Pkinase"/>
    <property type="match status" value="1"/>
</dbReference>
<keyword evidence="3" id="KW-0808">Transferase</keyword>
<evidence type="ECO:0000256" key="5">
    <source>
        <dbReference type="ARBA" id="ARBA00022777"/>
    </source>
</evidence>
<keyword evidence="12" id="KW-1185">Reference proteome</keyword>
<proteinExistence type="predicted"/>
<dbReference type="InterPro" id="IPR008266">
    <property type="entry name" value="Tyr_kinase_AS"/>
</dbReference>
<dbReference type="PANTHER" id="PTHR43895:SF32">
    <property type="entry name" value="SERINE_THREONINE-PROTEIN KINASE CHK1"/>
    <property type="match status" value="1"/>
</dbReference>
<keyword evidence="2" id="KW-0723">Serine/threonine-protein kinase</keyword>
<name>B8CEN3_THAPS</name>
<dbReference type="PaxDb" id="35128-Thaps11480"/>
<keyword evidence="6" id="KW-0067">ATP-binding</keyword>
<dbReference type="EMBL" id="CM000652">
    <property type="protein sequence ID" value="EED87932.1"/>
    <property type="molecule type" value="Genomic_DNA"/>
</dbReference>
<dbReference type="PROSITE" id="PS50011">
    <property type="entry name" value="PROTEIN_KINASE_DOM"/>
    <property type="match status" value="1"/>
</dbReference>
<dbReference type="AlphaFoldDB" id="B8CEN3"/>
<dbReference type="InParanoid" id="B8CEN3"/>
<keyword evidence="5" id="KW-0418">Kinase</keyword>